<proteinExistence type="predicted"/>
<organism evidence="1 2">
    <name type="scientific">Candidatus Roizmanbacteria bacterium RIFCSPHIGHO2_01_FULL_39_12b</name>
    <dbReference type="NCBI Taxonomy" id="1802030"/>
    <lineage>
        <taxon>Bacteria</taxon>
        <taxon>Candidatus Roizmaniibacteriota</taxon>
    </lineage>
</organism>
<accession>A0A1F7GAU5</accession>
<dbReference type="AlphaFoldDB" id="A0A1F7GAU5"/>
<dbReference type="Proteomes" id="UP000178372">
    <property type="component" value="Unassembled WGS sequence"/>
</dbReference>
<comment type="caution">
    <text evidence="1">The sequence shown here is derived from an EMBL/GenBank/DDBJ whole genome shotgun (WGS) entry which is preliminary data.</text>
</comment>
<reference evidence="1 2" key="1">
    <citation type="journal article" date="2016" name="Nat. Commun.">
        <title>Thousands of microbial genomes shed light on interconnected biogeochemical processes in an aquifer system.</title>
        <authorList>
            <person name="Anantharaman K."/>
            <person name="Brown C.T."/>
            <person name="Hug L.A."/>
            <person name="Sharon I."/>
            <person name="Castelle C.J."/>
            <person name="Probst A.J."/>
            <person name="Thomas B.C."/>
            <person name="Singh A."/>
            <person name="Wilkins M.J."/>
            <person name="Karaoz U."/>
            <person name="Brodie E.L."/>
            <person name="Williams K.H."/>
            <person name="Hubbard S.S."/>
            <person name="Banfield J.F."/>
        </authorList>
    </citation>
    <scope>NUCLEOTIDE SEQUENCE [LARGE SCALE GENOMIC DNA]</scope>
</reference>
<name>A0A1F7GAU5_9BACT</name>
<sequence>MTDREPRDNIEERSLELRYHQLQNIFRHFMTLEDDKRDEAYKAIVSFLEKSVDEDLIRYMTEHALYSQQLKRNVELGLHETCDVAGAEIPEFNLNGPYVAAKVAADGTIEGVAHNLDAEDDPGLRKVFGHVTLLKALSPEHLHHLGMAGGIRVPANYEKLKSIGYKRHGGSNERPVVHYHGGAALAQAGEWVTRRLLRPYLAEIWQMSGKRRGSWIIAYLMQLPMLLQMGRQHETFRHQSDHPKLMKLISEMNKFIPDSFKPPVKFKLKNFTLEELKFKDAKIDYETFYPNRELIRKTRGGE</sequence>
<evidence type="ECO:0000313" key="1">
    <source>
        <dbReference type="EMBL" id="OGK15782.1"/>
    </source>
</evidence>
<dbReference type="EMBL" id="MFZF01000025">
    <property type="protein sequence ID" value="OGK15782.1"/>
    <property type="molecule type" value="Genomic_DNA"/>
</dbReference>
<evidence type="ECO:0000313" key="2">
    <source>
        <dbReference type="Proteomes" id="UP000178372"/>
    </source>
</evidence>
<protein>
    <submittedName>
        <fullName evidence="1">Uncharacterized protein</fullName>
    </submittedName>
</protein>
<gene>
    <name evidence="1" type="ORF">A2690_01050</name>
</gene>